<dbReference type="Proteomes" id="UP000199391">
    <property type="component" value="Unassembled WGS sequence"/>
</dbReference>
<reference evidence="3" key="1">
    <citation type="submission" date="2016-10" db="EMBL/GenBank/DDBJ databases">
        <authorList>
            <person name="Varghese N."/>
            <person name="Submissions S."/>
        </authorList>
    </citation>
    <scope>NUCLEOTIDE SEQUENCE [LARGE SCALE GENOMIC DNA]</scope>
    <source>
        <strain evidence="3">CGMCC 1.11014</strain>
    </source>
</reference>
<dbReference type="AlphaFoldDB" id="A0A1I7GX11"/>
<protein>
    <submittedName>
        <fullName evidence="2">VPLPA-CTERM protein sorting domain-containing protein</fullName>
    </submittedName>
</protein>
<feature type="chain" id="PRO_5011745726" evidence="1">
    <location>
        <begin position="23"/>
        <end position="260"/>
    </location>
</feature>
<accession>A0A1I7GX11</accession>
<dbReference type="OrthoDB" id="5432749at2"/>
<sequence>MKKLFSAFCAAFALLAMHGAQAGGISDSGANAYWGGDSHGQGDVIGGSMYDIGGATIARVGSVLTVTINTAFAGHAGADSWAGPNGIGYGDVFLSQAWNPFGTDAHHTGDNAANGTKWNYGFSLDNRWSNTGGTFKLYQLNGSTNAANIKNSESFMTCTLGTQCLYRNGQATAVKTTSSTVNYTGLTGSWTVTKDQKLTFTINASSTALVNFSSFAMHWGETCQNDVIEGLVRVVPTPGSLPLLALGLGALCMLRRRRHG</sequence>
<name>A0A1I7GX11_9BURK</name>
<dbReference type="EMBL" id="FPBO01000004">
    <property type="protein sequence ID" value="SFU52997.1"/>
    <property type="molecule type" value="Genomic_DNA"/>
</dbReference>
<dbReference type="RefSeq" id="WP_093554666.1">
    <property type="nucleotide sequence ID" value="NZ_FPBO01000004.1"/>
</dbReference>
<feature type="signal peptide" evidence="1">
    <location>
        <begin position="1"/>
        <end position="22"/>
    </location>
</feature>
<evidence type="ECO:0000256" key="1">
    <source>
        <dbReference type="SAM" id="SignalP"/>
    </source>
</evidence>
<keyword evidence="1" id="KW-0732">Signal</keyword>
<proteinExistence type="predicted"/>
<evidence type="ECO:0000313" key="3">
    <source>
        <dbReference type="Proteomes" id="UP000199391"/>
    </source>
</evidence>
<keyword evidence="3" id="KW-1185">Reference proteome</keyword>
<organism evidence="2 3">
    <name type="scientific">Pseudoduganella namucuonensis</name>
    <dbReference type="NCBI Taxonomy" id="1035707"/>
    <lineage>
        <taxon>Bacteria</taxon>
        <taxon>Pseudomonadati</taxon>
        <taxon>Pseudomonadota</taxon>
        <taxon>Betaproteobacteria</taxon>
        <taxon>Burkholderiales</taxon>
        <taxon>Oxalobacteraceae</taxon>
        <taxon>Telluria group</taxon>
        <taxon>Pseudoduganella</taxon>
    </lineage>
</organism>
<dbReference type="STRING" id="1035707.SAMN05216552_1004171"/>
<gene>
    <name evidence="2" type="ORF">SAMN05216552_1004171</name>
</gene>
<evidence type="ECO:0000313" key="2">
    <source>
        <dbReference type="EMBL" id="SFU52997.1"/>
    </source>
</evidence>